<keyword evidence="7" id="KW-0735">Signal-anchor</keyword>
<dbReference type="SUPFAM" id="SSF53756">
    <property type="entry name" value="UDP-Glycosyltransferase/glycogen phosphorylase"/>
    <property type="match status" value="1"/>
</dbReference>
<comment type="pathway">
    <text evidence="2 12">Bacterial outer membrane biogenesis; LPS core biosynthesis.</text>
</comment>
<accession>A0A520LP98</accession>
<gene>
    <name evidence="14" type="ORF">EVB02_00225</name>
</gene>
<feature type="site" description="Transition state stabilizer" evidence="11">
    <location>
        <position position="208"/>
    </location>
</feature>
<evidence type="ECO:0000313" key="14">
    <source>
        <dbReference type="EMBL" id="RZO08673.1"/>
    </source>
</evidence>
<keyword evidence="12" id="KW-0472">Membrane</keyword>
<evidence type="ECO:0000256" key="8">
    <source>
        <dbReference type="ARBA" id="ARBA00031445"/>
    </source>
</evidence>
<evidence type="ECO:0000256" key="12">
    <source>
        <dbReference type="RuleBase" id="RU365103"/>
    </source>
</evidence>
<evidence type="ECO:0000256" key="1">
    <source>
        <dbReference type="ARBA" id="ARBA00004388"/>
    </source>
</evidence>
<dbReference type="GO" id="GO:0043842">
    <property type="term" value="F:Kdo transferase activity"/>
    <property type="evidence" value="ECO:0007669"/>
    <property type="project" value="UniProtKB-EC"/>
</dbReference>
<dbReference type="AlphaFoldDB" id="A0A520LP98"/>
<organism evidence="14 15">
    <name type="scientific">SAR92 clade bacterium</name>
    <dbReference type="NCBI Taxonomy" id="2315479"/>
    <lineage>
        <taxon>Bacteria</taxon>
        <taxon>Pseudomonadati</taxon>
        <taxon>Pseudomonadota</taxon>
        <taxon>Gammaproteobacteria</taxon>
        <taxon>Cellvibrionales</taxon>
        <taxon>Porticoccaceae</taxon>
        <taxon>SAR92 clade</taxon>
    </lineage>
</organism>
<comment type="caution">
    <text evidence="14">The sequence shown here is derived from an EMBL/GenBank/DDBJ whole genome shotgun (WGS) entry which is preliminary data.</text>
</comment>
<evidence type="ECO:0000256" key="6">
    <source>
        <dbReference type="ARBA" id="ARBA00022679"/>
    </source>
</evidence>
<evidence type="ECO:0000259" key="13">
    <source>
        <dbReference type="Pfam" id="PF04413"/>
    </source>
</evidence>
<dbReference type="Proteomes" id="UP000318148">
    <property type="component" value="Unassembled WGS sequence"/>
</dbReference>
<evidence type="ECO:0000256" key="10">
    <source>
        <dbReference type="PIRSR" id="PIRSR639901-1"/>
    </source>
</evidence>
<evidence type="ECO:0000256" key="3">
    <source>
        <dbReference type="ARBA" id="ARBA00006380"/>
    </source>
</evidence>
<dbReference type="GO" id="GO:0009244">
    <property type="term" value="P:lipopolysaccharide core region biosynthetic process"/>
    <property type="evidence" value="ECO:0007669"/>
    <property type="project" value="UniProtKB-UniRule"/>
</dbReference>
<keyword evidence="12" id="KW-0812">Transmembrane</keyword>
<dbReference type="EMBL" id="SHBO01000002">
    <property type="protein sequence ID" value="RZO08673.1"/>
    <property type="molecule type" value="Genomic_DNA"/>
</dbReference>
<keyword evidence="12" id="KW-1133">Transmembrane helix</keyword>
<proteinExistence type="inferred from homology"/>
<dbReference type="GO" id="GO:0005886">
    <property type="term" value="C:plasma membrane"/>
    <property type="evidence" value="ECO:0007669"/>
    <property type="project" value="UniProtKB-SubCell"/>
</dbReference>
<protein>
    <recommendedName>
        <fullName evidence="5 12">3-deoxy-D-manno-octulosonic acid transferase</fullName>
        <shortName evidence="12">Kdo transferase</shortName>
        <ecNumber evidence="4 12">2.4.99.12</ecNumber>
    </recommendedName>
    <alternativeName>
        <fullName evidence="8 12">Lipid IV(A) 3-deoxy-D-manno-octulosonic acid transferase</fullName>
    </alternativeName>
</protein>
<keyword evidence="12" id="KW-1003">Cell membrane</keyword>
<feature type="transmembrane region" description="Helical" evidence="12">
    <location>
        <begin position="6"/>
        <end position="26"/>
    </location>
</feature>
<evidence type="ECO:0000256" key="4">
    <source>
        <dbReference type="ARBA" id="ARBA00012621"/>
    </source>
</evidence>
<dbReference type="PANTHER" id="PTHR42755:SF1">
    <property type="entry name" value="3-DEOXY-D-MANNO-OCTULOSONIC ACID TRANSFERASE, MITOCHONDRIAL-RELATED"/>
    <property type="match status" value="1"/>
</dbReference>
<dbReference type="PANTHER" id="PTHR42755">
    <property type="entry name" value="3-DEOXY-MANNO-OCTULOSONATE CYTIDYLYLTRANSFERASE"/>
    <property type="match status" value="1"/>
</dbReference>
<evidence type="ECO:0000256" key="5">
    <source>
        <dbReference type="ARBA" id="ARBA00019077"/>
    </source>
</evidence>
<dbReference type="CDD" id="cd01635">
    <property type="entry name" value="Glycosyltransferase_GTB-type"/>
    <property type="match status" value="1"/>
</dbReference>
<dbReference type="InterPro" id="IPR007507">
    <property type="entry name" value="Glycos_transf_N"/>
</dbReference>
<reference evidence="14 15" key="1">
    <citation type="submission" date="2019-02" db="EMBL/GenBank/DDBJ databases">
        <title>Prokaryotic population dynamics and viral predation in marine succession experiment using metagenomics: the confinement effect.</title>
        <authorList>
            <person name="Haro-Moreno J.M."/>
            <person name="Rodriguez-Valera F."/>
            <person name="Lopez-Perez M."/>
        </authorList>
    </citation>
    <scope>NUCLEOTIDE SEQUENCE [LARGE SCALE GENOMIC DNA]</scope>
    <source>
        <strain evidence="14">MED-G169</strain>
    </source>
</reference>
<keyword evidence="12" id="KW-0448">Lipopolysaccharide biosynthesis</keyword>
<comment type="catalytic activity">
    <reaction evidence="9 12">
        <text>lipid IVA (E. coli) + CMP-3-deoxy-beta-D-manno-octulosonate = alpha-Kdo-(2-&gt;6)-lipid IVA (E. coli) + CMP + H(+)</text>
        <dbReference type="Rhea" id="RHEA:28066"/>
        <dbReference type="ChEBI" id="CHEBI:15378"/>
        <dbReference type="ChEBI" id="CHEBI:58603"/>
        <dbReference type="ChEBI" id="CHEBI:60364"/>
        <dbReference type="ChEBI" id="CHEBI:60377"/>
        <dbReference type="ChEBI" id="CHEBI:85987"/>
        <dbReference type="EC" id="2.4.99.12"/>
    </reaction>
</comment>
<dbReference type="FunFam" id="3.40.50.11720:FF:000001">
    <property type="entry name" value="3-deoxy-D-manno-octulosonic acid transferase"/>
    <property type="match status" value="1"/>
</dbReference>
<evidence type="ECO:0000256" key="2">
    <source>
        <dbReference type="ARBA" id="ARBA00004713"/>
    </source>
</evidence>
<dbReference type="FunFam" id="3.40.50.2000:FF:000032">
    <property type="entry name" value="3-deoxy-D-manno-octulosonic acid transferase"/>
    <property type="match status" value="1"/>
</dbReference>
<dbReference type="Gene3D" id="3.40.50.11720">
    <property type="entry name" value="3-Deoxy-D-manno-octulosonic-acid transferase, N-terminal domain"/>
    <property type="match status" value="1"/>
</dbReference>
<name>A0A520LP98_9GAMM</name>
<feature type="domain" description="3-deoxy-D-manno-octulosonic-acid transferase N-terminal" evidence="13">
    <location>
        <begin position="34"/>
        <end position="210"/>
    </location>
</feature>
<evidence type="ECO:0000256" key="11">
    <source>
        <dbReference type="PIRSR" id="PIRSR639901-2"/>
    </source>
</evidence>
<dbReference type="Gene3D" id="3.40.50.2000">
    <property type="entry name" value="Glycogen Phosphorylase B"/>
    <property type="match status" value="1"/>
</dbReference>
<dbReference type="Pfam" id="PF04413">
    <property type="entry name" value="Glycos_transf_N"/>
    <property type="match status" value="1"/>
</dbReference>
<feature type="active site" description="Proton acceptor" evidence="10">
    <location>
        <position position="60"/>
    </location>
</feature>
<dbReference type="InterPro" id="IPR039901">
    <property type="entry name" value="Kdotransferase"/>
</dbReference>
<comment type="function">
    <text evidence="12">Involved in lipopolysaccharide (LPS) biosynthesis. Catalyzes the transfer of 3-deoxy-D-manno-octulosonate (Kdo) residue(s) from CMP-Kdo to lipid IV(A), the tetraacyldisaccharide-1,4'-bisphosphate precursor of lipid A.</text>
</comment>
<dbReference type="UniPathway" id="UPA00958"/>
<evidence type="ECO:0000313" key="15">
    <source>
        <dbReference type="Proteomes" id="UP000318148"/>
    </source>
</evidence>
<comment type="subcellular location">
    <subcellularLocation>
        <location evidence="1">Cell inner membrane</location>
        <topology evidence="1">Single-pass membrane protein</topology>
        <orientation evidence="1">Cytoplasmic side</orientation>
    </subcellularLocation>
    <subcellularLocation>
        <location evidence="12">Cell membrane</location>
    </subcellularLocation>
</comment>
<evidence type="ECO:0000256" key="7">
    <source>
        <dbReference type="ARBA" id="ARBA00022968"/>
    </source>
</evidence>
<feature type="site" description="Transition state stabilizer" evidence="11">
    <location>
        <position position="130"/>
    </location>
</feature>
<dbReference type="GO" id="GO:0009245">
    <property type="term" value="P:lipid A biosynthetic process"/>
    <property type="evidence" value="ECO:0007669"/>
    <property type="project" value="TreeGrafter"/>
</dbReference>
<dbReference type="EC" id="2.4.99.12" evidence="4 12"/>
<sequence>MSRILYSFILYLLSPFIILNLVLRGFKSSAYFSRWSERFGYINFDSKKEVIWIHAVSVGEVMASVPLVEYFLNQSKKHQIIITTTTPTGSDQVKKCFGRDVEHCYIPYDFIGSVTRFIKQVNPRALILMETELWPNIINYCKNNNIKIVLANARMSQRSFDSYNFFSWVVLPMFKSIDLIAAQYKEDADRFKELGTPTEKIILTGNLKFDSSVSNSERLKAKRILKEMAPKYVLIAASTHQNEEAIILKIYRNLKKEFPDLKLIVVPRHPERFEAVAQLFESSNFIVKRRSLSKSFSNADIILGDTMGELKYLYGVCDIAFVGGSLVETGGHNTIEPAAWKIPVLVGPHTFNFSSVNKILSEVGGLKICKNPFELESELGRLLRDNEYRLSTGASASRALEKSSGALKLLTNGISQII</sequence>
<evidence type="ECO:0000256" key="9">
    <source>
        <dbReference type="ARBA" id="ARBA00049183"/>
    </source>
</evidence>
<dbReference type="NCBIfam" id="NF004388">
    <property type="entry name" value="PRK05749.1-4"/>
    <property type="match status" value="1"/>
</dbReference>
<comment type="similarity">
    <text evidence="3">Belongs to the glycosyltransferase group 1 family. Glycosyltransferase 30 subfamily.</text>
</comment>
<dbReference type="InterPro" id="IPR038107">
    <property type="entry name" value="Glycos_transf_N_sf"/>
</dbReference>
<keyword evidence="6 12" id="KW-0808">Transferase</keyword>